<keyword evidence="1" id="KW-0489">Methyltransferase</keyword>
<keyword evidence="2" id="KW-0808">Transferase</keyword>
<dbReference type="SUPFAM" id="SSF53335">
    <property type="entry name" value="S-adenosyl-L-methionine-dependent methyltransferases"/>
    <property type="match status" value="1"/>
</dbReference>
<dbReference type="InterPro" id="IPR029063">
    <property type="entry name" value="SAM-dependent_MTases_sf"/>
</dbReference>
<feature type="region of interest" description="Disordered" evidence="6">
    <location>
        <begin position="354"/>
        <end position="384"/>
    </location>
</feature>
<dbReference type="KEGG" id="lak:106155688"/>
<name>A0A1S3HJ98_LINAN</name>
<evidence type="ECO:0000256" key="1">
    <source>
        <dbReference type="ARBA" id="ARBA00022603"/>
    </source>
</evidence>
<evidence type="ECO:0000256" key="4">
    <source>
        <dbReference type="ARBA" id="ARBA00041833"/>
    </source>
</evidence>
<dbReference type="PANTHER" id="PTHR13090">
    <property type="entry name" value="ARGININE-HYDROXYLASE NDUFAF5, MITOCHONDRIAL"/>
    <property type="match status" value="1"/>
</dbReference>
<dbReference type="Pfam" id="PF08241">
    <property type="entry name" value="Methyltransf_11"/>
    <property type="match status" value="1"/>
</dbReference>
<dbReference type="InterPro" id="IPR050602">
    <property type="entry name" value="Malonyl-ACP_OMT"/>
</dbReference>
<dbReference type="GO" id="GO:0008757">
    <property type="term" value="F:S-adenosylmethionine-dependent methyltransferase activity"/>
    <property type="evidence" value="ECO:0007669"/>
    <property type="project" value="InterPro"/>
</dbReference>
<dbReference type="GO" id="GO:0005739">
    <property type="term" value="C:mitochondrion"/>
    <property type="evidence" value="ECO:0007669"/>
    <property type="project" value="TreeGrafter"/>
</dbReference>
<dbReference type="AlphaFoldDB" id="A0A1S3HJ98"/>
<evidence type="ECO:0000259" key="7">
    <source>
        <dbReference type="Pfam" id="PF08241"/>
    </source>
</evidence>
<dbReference type="PANTHER" id="PTHR13090:SF1">
    <property type="entry name" value="ARGININE-HYDROXYLASE NDUFAF5, MITOCHONDRIAL"/>
    <property type="match status" value="1"/>
</dbReference>
<accession>A0A1S3HJ98</accession>
<dbReference type="InParanoid" id="A0A1S3HJ98"/>
<dbReference type="CDD" id="cd02440">
    <property type="entry name" value="AdoMet_MTases"/>
    <property type="match status" value="1"/>
</dbReference>
<gene>
    <name evidence="9" type="primary">LOC106155688</name>
</gene>
<evidence type="ECO:0000256" key="5">
    <source>
        <dbReference type="ARBA" id="ARBA00042549"/>
    </source>
</evidence>
<dbReference type="GeneID" id="106155688"/>
<reference evidence="9" key="1">
    <citation type="submission" date="2025-08" db="UniProtKB">
        <authorList>
            <consortium name="RefSeq"/>
        </authorList>
    </citation>
    <scope>IDENTIFICATION</scope>
    <source>
        <tissue evidence="9">Gonads</tissue>
    </source>
</reference>
<evidence type="ECO:0000256" key="3">
    <source>
        <dbReference type="ARBA" id="ARBA00040937"/>
    </source>
</evidence>
<dbReference type="Proteomes" id="UP000085678">
    <property type="component" value="Unplaced"/>
</dbReference>
<feature type="domain" description="Methyltransferase type 11" evidence="7">
    <location>
        <begin position="108"/>
        <end position="200"/>
    </location>
</feature>
<evidence type="ECO:0000313" key="8">
    <source>
        <dbReference type="Proteomes" id="UP000085678"/>
    </source>
</evidence>
<organism evidence="8 9">
    <name type="scientific">Lingula anatina</name>
    <name type="common">Brachiopod</name>
    <name type="synonym">Lingula unguis</name>
    <dbReference type="NCBI Taxonomy" id="7574"/>
    <lineage>
        <taxon>Eukaryota</taxon>
        <taxon>Metazoa</taxon>
        <taxon>Spiralia</taxon>
        <taxon>Lophotrochozoa</taxon>
        <taxon>Brachiopoda</taxon>
        <taxon>Linguliformea</taxon>
        <taxon>Lingulata</taxon>
        <taxon>Lingulida</taxon>
        <taxon>Linguloidea</taxon>
        <taxon>Lingulidae</taxon>
        <taxon>Lingula</taxon>
    </lineage>
</organism>
<dbReference type="GO" id="GO:0032981">
    <property type="term" value="P:mitochondrial respiratory chain complex I assembly"/>
    <property type="evidence" value="ECO:0007669"/>
    <property type="project" value="TreeGrafter"/>
</dbReference>
<dbReference type="RefSeq" id="XP_013386082.1">
    <property type="nucleotide sequence ID" value="XM_013530628.2"/>
</dbReference>
<dbReference type="OrthoDB" id="16816at2759"/>
<evidence type="ECO:0000256" key="6">
    <source>
        <dbReference type="SAM" id="MobiDB-lite"/>
    </source>
</evidence>
<dbReference type="Gene3D" id="3.40.50.150">
    <property type="entry name" value="Vaccinia Virus protein VP39"/>
    <property type="match status" value="1"/>
</dbReference>
<dbReference type="InterPro" id="IPR013216">
    <property type="entry name" value="Methyltransf_11"/>
</dbReference>
<dbReference type="STRING" id="7574.A0A1S3HJ98"/>
<sequence>MQGIRVFPLEKGLLISNVMQRKCIFTALKSAKHAQVVAKSARAFSVCAQCKQKQQPVQNIFDRKAKKMQRNRTALMEDYEVYQYIRDKVGYSLADRIRDIKRKFNVVVDLGCGRGHIGSSMDPDTVGTLIQCEMAEMVLAQACKNEDIKTFSVVADEEYLPFKENSLDLVVSGLSLHWVNDLPGTFKQIQRSLKPDGAFLGTVFGGETLYELRCSLQLAEIEREGGFGPHISPFVEPIDIGALLDRAGFNLVTMDTEEINIAYPSMFEVMEDLKGMGENNCAWNRKSHIQRDTLIAADAIYREMYGLEDGNLPATFQIIHFIGWKPHPSQKKPAKRGSATVSIKDIDKLDQIIKEHELQTKQDTEKKKSEKTEKSKDDKNNEPS</sequence>
<evidence type="ECO:0000313" key="9">
    <source>
        <dbReference type="RefSeq" id="XP_013386082.1"/>
    </source>
</evidence>
<proteinExistence type="predicted"/>
<keyword evidence="8" id="KW-1185">Reference proteome</keyword>
<dbReference type="GO" id="GO:0032259">
    <property type="term" value="P:methylation"/>
    <property type="evidence" value="ECO:0007669"/>
    <property type="project" value="UniProtKB-KW"/>
</dbReference>
<protein>
    <recommendedName>
        <fullName evidence="3">Arginine-hydroxylase NDUFAF5, mitochondrial</fullName>
    </recommendedName>
    <alternativeName>
        <fullName evidence="4">NADH dehydrogenase [ubiquinone] 1 alpha subcomplex assembly factor 5</fullName>
    </alternativeName>
    <alternativeName>
        <fullName evidence="5">Putative methyltransferase NDUFAF5</fullName>
    </alternativeName>
</protein>
<evidence type="ECO:0000256" key="2">
    <source>
        <dbReference type="ARBA" id="ARBA00022679"/>
    </source>
</evidence>
<dbReference type="FunCoup" id="A0A1S3HJ98">
    <property type="interactions" value="683"/>
</dbReference>